<dbReference type="PANTHER" id="PTHR43372">
    <property type="entry name" value="FATTY-ACID AMIDE HYDROLASE"/>
    <property type="match status" value="1"/>
</dbReference>
<dbReference type="Pfam" id="PF01425">
    <property type="entry name" value="Amidase"/>
    <property type="match status" value="1"/>
</dbReference>
<keyword evidence="3" id="KW-1185">Reference proteome</keyword>
<dbReference type="GO" id="GO:0012505">
    <property type="term" value="C:endomembrane system"/>
    <property type="evidence" value="ECO:0007669"/>
    <property type="project" value="TreeGrafter"/>
</dbReference>
<evidence type="ECO:0000313" key="2">
    <source>
        <dbReference type="EMBL" id="SEG78711.1"/>
    </source>
</evidence>
<gene>
    <name evidence="2" type="ORF">SAMN04489712_112115</name>
</gene>
<sequence length="486" mass="52464">MTHIAFRSASELAKALRNKEISSRELLEEYLSRVARFNPGLNTVVTLAEEEARRRALAADEALARGELWGPLHGLPMTVKDAIETAGIRTTGGVPELAEHVPDTDADTVARLRKAGAVIFGKTNVPVGSTDWQSFNPIFGCTNNPWNVDRTPGGSSGGSAAALAAGLAGFELGSDIAGSIRTPAHYCGVYGLKASHGIIPAHGHIPPSPGGLGEMDLAVLGPMGRSPEDLDLGLDILSGAAPERAVAWRLELPPPRATSLADFRIAAWLDDPYCTVDREVLEVMQDAVEAIRKAGAKVDDTARPVGLEESHRVYLGLLMGVGAGVLGDEEFGAALAMEAEEIDAVFHPRLVTQRARDWHRYDEERHRIRARWAEFFKDHDVLLCPVVPTAAIPHDHTPEQEDRRTTVNGETRSYLSDMTTWSGLINMPLLPSAMAPIGRTRSGLPVGIQIVAPYLEDRTATGFARLLRDLLGGFQPPPGYAHHEAR</sequence>
<dbReference type="EMBL" id="FNVO01000012">
    <property type="protein sequence ID" value="SEG78711.1"/>
    <property type="molecule type" value="Genomic_DNA"/>
</dbReference>
<dbReference type="InterPro" id="IPR052739">
    <property type="entry name" value="FAAH2"/>
</dbReference>
<feature type="domain" description="Amidase" evidence="1">
    <location>
        <begin position="25"/>
        <end position="459"/>
    </location>
</feature>
<dbReference type="AlphaFoldDB" id="A0A1H6CZY3"/>
<dbReference type="InterPro" id="IPR023631">
    <property type="entry name" value="Amidase_dom"/>
</dbReference>
<dbReference type="Proteomes" id="UP000236723">
    <property type="component" value="Unassembled WGS sequence"/>
</dbReference>
<dbReference type="RefSeq" id="WP_103940665.1">
    <property type="nucleotide sequence ID" value="NZ_FNVO01000012.1"/>
</dbReference>
<dbReference type="Gene3D" id="3.90.1300.10">
    <property type="entry name" value="Amidase signature (AS) domain"/>
    <property type="match status" value="1"/>
</dbReference>
<protein>
    <submittedName>
        <fullName evidence="2">Amidase</fullName>
    </submittedName>
</protein>
<dbReference type="NCBIfam" id="NF004816">
    <property type="entry name" value="PRK06170.1"/>
    <property type="match status" value="1"/>
</dbReference>
<organism evidence="2 3">
    <name type="scientific">Thermomonospora echinospora</name>
    <dbReference type="NCBI Taxonomy" id="1992"/>
    <lineage>
        <taxon>Bacteria</taxon>
        <taxon>Bacillati</taxon>
        <taxon>Actinomycetota</taxon>
        <taxon>Actinomycetes</taxon>
        <taxon>Streptosporangiales</taxon>
        <taxon>Thermomonosporaceae</taxon>
        <taxon>Thermomonospora</taxon>
    </lineage>
</organism>
<dbReference type="SUPFAM" id="SSF75304">
    <property type="entry name" value="Amidase signature (AS) enzymes"/>
    <property type="match status" value="1"/>
</dbReference>
<evidence type="ECO:0000313" key="3">
    <source>
        <dbReference type="Proteomes" id="UP000236723"/>
    </source>
</evidence>
<reference evidence="3" key="1">
    <citation type="submission" date="2016-10" db="EMBL/GenBank/DDBJ databases">
        <authorList>
            <person name="Varghese N."/>
            <person name="Submissions S."/>
        </authorList>
    </citation>
    <scope>NUCLEOTIDE SEQUENCE [LARGE SCALE GENOMIC DNA]</scope>
    <source>
        <strain evidence="3">DSM 43163</strain>
    </source>
</reference>
<accession>A0A1H6CZY3</accession>
<dbReference type="InterPro" id="IPR036928">
    <property type="entry name" value="AS_sf"/>
</dbReference>
<dbReference type="OrthoDB" id="182039at2"/>
<dbReference type="PANTHER" id="PTHR43372:SF4">
    <property type="entry name" value="FATTY-ACID AMIDE HYDROLASE 2"/>
    <property type="match status" value="1"/>
</dbReference>
<evidence type="ECO:0000259" key="1">
    <source>
        <dbReference type="Pfam" id="PF01425"/>
    </source>
</evidence>
<proteinExistence type="predicted"/>
<name>A0A1H6CZY3_9ACTN</name>